<comment type="subcellular location">
    <subcellularLocation>
        <location evidence="1">Membrane</location>
        <topology evidence="1">Single-pass membrane protein</topology>
    </subcellularLocation>
</comment>
<dbReference type="GO" id="GO:0016020">
    <property type="term" value="C:membrane"/>
    <property type="evidence" value="ECO:0007669"/>
    <property type="project" value="UniProtKB-SubCell"/>
</dbReference>
<dbReference type="SUPFAM" id="SSF56112">
    <property type="entry name" value="Protein kinase-like (PK-like)"/>
    <property type="match status" value="1"/>
</dbReference>
<organism evidence="15 16">
    <name type="scientific">Ceratopteris richardii</name>
    <name type="common">Triangle waterfern</name>
    <dbReference type="NCBI Taxonomy" id="49495"/>
    <lineage>
        <taxon>Eukaryota</taxon>
        <taxon>Viridiplantae</taxon>
        <taxon>Streptophyta</taxon>
        <taxon>Embryophyta</taxon>
        <taxon>Tracheophyta</taxon>
        <taxon>Polypodiopsida</taxon>
        <taxon>Polypodiidae</taxon>
        <taxon>Polypodiales</taxon>
        <taxon>Pteridineae</taxon>
        <taxon>Pteridaceae</taxon>
        <taxon>Parkerioideae</taxon>
        <taxon>Ceratopteris</taxon>
    </lineage>
</organism>
<keyword evidence="2" id="KW-0433">Leucine-rich repeat</keyword>
<evidence type="ECO:0000313" key="15">
    <source>
        <dbReference type="EMBL" id="KAH7434888.1"/>
    </source>
</evidence>
<dbReference type="Gene3D" id="3.80.10.10">
    <property type="entry name" value="Ribonuclease Inhibitor"/>
    <property type="match status" value="2"/>
</dbReference>
<dbReference type="Gene3D" id="3.30.200.20">
    <property type="entry name" value="Phosphorylase Kinase, domain 1"/>
    <property type="match status" value="1"/>
</dbReference>
<evidence type="ECO:0000256" key="5">
    <source>
        <dbReference type="ARBA" id="ARBA00022737"/>
    </source>
</evidence>
<keyword evidence="9 13" id="KW-0472">Membrane</keyword>
<dbReference type="OMA" id="PNATLFW"/>
<feature type="transmembrane region" description="Helical" evidence="13">
    <location>
        <begin position="281"/>
        <end position="305"/>
    </location>
</feature>
<dbReference type="InterPro" id="IPR013210">
    <property type="entry name" value="LRR_N_plant-typ"/>
</dbReference>
<evidence type="ECO:0000256" key="8">
    <source>
        <dbReference type="ARBA" id="ARBA00022989"/>
    </source>
</evidence>
<keyword evidence="7 11" id="KW-0067">ATP-binding</keyword>
<evidence type="ECO:0000256" key="10">
    <source>
        <dbReference type="ARBA" id="ARBA00023180"/>
    </source>
</evidence>
<proteinExistence type="predicted"/>
<evidence type="ECO:0000256" key="3">
    <source>
        <dbReference type="ARBA" id="ARBA00022692"/>
    </source>
</evidence>
<dbReference type="PROSITE" id="PS50011">
    <property type="entry name" value="PROTEIN_KINASE_DOM"/>
    <property type="match status" value="1"/>
</dbReference>
<dbReference type="Pfam" id="PF00560">
    <property type="entry name" value="LRR_1"/>
    <property type="match status" value="1"/>
</dbReference>
<dbReference type="InterPro" id="IPR001245">
    <property type="entry name" value="Ser-Thr/Tyr_kinase_cat_dom"/>
</dbReference>
<dbReference type="Pfam" id="PF07714">
    <property type="entry name" value="PK_Tyr_Ser-Thr"/>
    <property type="match status" value="1"/>
</dbReference>
<feature type="binding site" evidence="11">
    <location>
        <position position="388"/>
    </location>
    <ligand>
        <name>ATP</name>
        <dbReference type="ChEBI" id="CHEBI:30616"/>
    </ligand>
</feature>
<dbReference type="Pfam" id="PF08263">
    <property type="entry name" value="LRRNT_2"/>
    <property type="match status" value="1"/>
</dbReference>
<feature type="compositionally biased region" description="Polar residues" evidence="12">
    <location>
        <begin position="635"/>
        <end position="655"/>
    </location>
</feature>
<feature type="domain" description="Protein kinase" evidence="14">
    <location>
        <begin position="360"/>
        <end position="633"/>
    </location>
</feature>
<dbReference type="PANTHER" id="PTHR48007:SF4">
    <property type="entry name" value="LEUCINE-RICH REPEAT RECEPTOR-LIKE PROTEIN KINASE PXC1"/>
    <property type="match status" value="1"/>
</dbReference>
<dbReference type="OrthoDB" id="781280at2759"/>
<feature type="region of interest" description="Disordered" evidence="12">
    <location>
        <begin position="635"/>
        <end position="662"/>
    </location>
</feature>
<evidence type="ECO:0000256" key="9">
    <source>
        <dbReference type="ARBA" id="ARBA00023136"/>
    </source>
</evidence>
<dbReference type="InterPro" id="IPR001611">
    <property type="entry name" value="Leu-rich_rpt"/>
</dbReference>
<evidence type="ECO:0000256" key="13">
    <source>
        <dbReference type="SAM" id="Phobius"/>
    </source>
</evidence>
<keyword evidence="6 11" id="KW-0547">Nucleotide-binding</keyword>
<dbReference type="AlphaFoldDB" id="A0A8T2UJL3"/>
<dbReference type="InterPro" id="IPR000719">
    <property type="entry name" value="Prot_kinase_dom"/>
</dbReference>
<dbReference type="FunFam" id="3.30.200.20:FF:000307">
    <property type="entry name" value="pollen receptor-like kinase 1"/>
    <property type="match status" value="1"/>
</dbReference>
<dbReference type="InterPro" id="IPR046959">
    <property type="entry name" value="PRK1-6/SRF4-like"/>
</dbReference>
<comment type="caution">
    <text evidence="15">The sequence shown here is derived from an EMBL/GenBank/DDBJ whole genome shotgun (WGS) entry which is preliminary data.</text>
</comment>
<dbReference type="InterPro" id="IPR011009">
    <property type="entry name" value="Kinase-like_dom_sf"/>
</dbReference>
<keyword evidence="3 13" id="KW-0812">Transmembrane</keyword>
<dbReference type="CDD" id="cd14066">
    <property type="entry name" value="STKc_IRAK"/>
    <property type="match status" value="1"/>
</dbReference>
<dbReference type="Pfam" id="PF13855">
    <property type="entry name" value="LRR_8"/>
    <property type="match status" value="1"/>
</dbReference>
<sequence length="662" mass="72757">MQGTSLLERVSFLIPHGMLHIVLVLLIPLLSVGARDTANGTTDGLALLRFKASADSSKKLSSWASSSPCSGRWYGVECEGGRVVRLVLENLNLTGPVDAITELDELRVLSLDHNSLDGSLPNLTSWRYLRSLYLSHNRFTGPIPDSISLLSRLWRLDLSDNAFNGSIPSSLSALPKLLTLKLQENRLSGPLPNLNLTNLQEFNVSSNQLTGPIPKTLSNFSAASFQGNADLCGAPLLTCDTSQPSNPDLSKNPMVVASSPSSKPSALVTNKKAPVKLGTGALIAIVVGDVAVVVLITCFFIFYYWKKHNQSESPSKKKSNVSSEKLVFNAVNYHLPADTDKGRLVFMDGRKQFELEDLLRASAEMLGKGTFGTAYKAVLEDGSMVAVKRLRDFNAMAHKDFEQHMELIGRLRHPNLVGLRAYYQSREEKLLVYDYLPSGNLYTLLHGNRGPGRTPLDWTTRVKIAIGTARGLAFIHHQCKPQKLIHGNIKSSNVLLDKNGNTCISDFGLALMANTSVVVSRLVGYRAPEQSELKKISQKADVYSFGVLLLEMLTGKVPAHMYGYNDSADLPKWVQSVVQEEWTSEVFDLELLRYKDVEEEMVTMLQIAMACVSRAPEQRPRMSQVVKMIEDIIGEQQSPQGGDSFDSISLSTSVSEEGGTAR</sequence>
<dbReference type="FunFam" id="3.80.10.10:FF:000275">
    <property type="entry name" value="Leucine-rich repeat receptor-like protein kinase"/>
    <property type="match status" value="1"/>
</dbReference>
<dbReference type="InterPro" id="IPR017441">
    <property type="entry name" value="Protein_kinase_ATP_BS"/>
</dbReference>
<dbReference type="PROSITE" id="PS51450">
    <property type="entry name" value="LRR"/>
    <property type="match status" value="1"/>
</dbReference>
<keyword evidence="10" id="KW-0325">Glycoprotein</keyword>
<name>A0A8T2UJL3_CERRI</name>
<keyword evidence="4" id="KW-0732">Signal</keyword>
<evidence type="ECO:0000256" key="11">
    <source>
        <dbReference type="PROSITE-ProRule" id="PRU10141"/>
    </source>
</evidence>
<evidence type="ECO:0000256" key="2">
    <source>
        <dbReference type="ARBA" id="ARBA00022614"/>
    </source>
</evidence>
<dbReference type="PROSITE" id="PS00107">
    <property type="entry name" value="PROTEIN_KINASE_ATP"/>
    <property type="match status" value="1"/>
</dbReference>
<protein>
    <recommendedName>
        <fullName evidence="14">Protein kinase domain-containing protein</fullName>
    </recommendedName>
</protein>
<dbReference type="GO" id="GO:0005524">
    <property type="term" value="F:ATP binding"/>
    <property type="evidence" value="ECO:0007669"/>
    <property type="project" value="UniProtKB-UniRule"/>
</dbReference>
<evidence type="ECO:0000256" key="7">
    <source>
        <dbReference type="ARBA" id="ARBA00022840"/>
    </source>
</evidence>
<dbReference type="SUPFAM" id="SSF52058">
    <property type="entry name" value="L domain-like"/>
    <property type="match status" value="1"/>
</dbReference>
<dbReference type="GO" id="GO:0004672">
    <property type="term" value="F:protein kinase activity"/>
    <property type="evidence" value="ECO:0007669"/>
    <property type="project" value="InterPro"/>
</dbReference>
<keyword evidence="8 13" id="KW-1133">Transmembrane helix</keyword>
<evidence type="ECO:0000256" key="4">
    <source>
        <dbReference type="ARBA" id="ARBA00022729"/>
    </source>
</evidence>
<dbReference type="Gene3D" id="1.10.510.10">
    <property type="entry name" value="Transferase(Phosphotransferase) domain 1"/>
    <property type="match status" value="1"/>
</dbReference>
<dbReference type="PANTHER" id="PTHR48007">
    <property type="entry name" value="LEUCINE-RICH REPEAT RECEPTOR-LIKE PROTEIN KINASE PXC1"/>
    <property type="match status" value="1"/>
</dbReference>
<dbReference type="Proteomes" id="UP000825935">
    <property type="component" value="Chromosome 6"/>
</dbReference>
<keyword evidence="16" id="KW-1185">Reference proteome</keyword>
<accession>A0A8T2UJL3</accession>
<evidence type="ECO:0000256" key="1">
    <source>
        <dbReference type="ARBA" id="ARBA00004167"/>
    </source>
</evidence>
<reference evidence="15" key="1">
    <citation type="submission" date="2021-08" db="EMBL/GenBank/DDBJ databases">
        <title>WGS assembly of Ceratopteris richardii.</title>
        <authorList>
            <person name="Marchant D.B."/>
            <person name="Chen G."/>
            <person name="Jenkins J."/>
            <person name="Shu S."/>
            <person name="Leebens-Mack J."/>
            <person name="Grimwood J."/>
            <person name="Schmutz J."/>
            <person name="Soltis P."/>
            <person name="Soltis D."/>
            <person name="Chen Z.-H."/>
        </authorList>
    </citation>
    <scope>NUCLEOTIDE SEQUENCE</scope>
    <source>
        <strain evidence="15">Whitten #5841</strain>
        <tissue evidence="15">Leaf</tissue>
    </source>
</reference>
<gene>
    <name evidence="15" type="ORF">KP509_06G039600</name>
</gene>
<keyword evidence="5" id="KW-0677">Repeat</keyword>
<dbReference type="InterPro" id="IPR032675">
    <property type="entry name" value="LRR_dom_sf"/>
</dbReference>
<evidence type="ECO:0000313" key="16">
    <source>
        <dbReference type="Proteomes" id="UP000825935"/>
    </source>
</evidence>
<evidence type="ECO:0000256" key="12">
    <source>
        <dbReference type="SAM" id="MobiDB-lite"/>
    </source>
</evidence>
<feature type="transmembrane region" description="Helical" evidence="13">
    <location>
        <begin position="12"/>
        <end position="32"/>
    </location>
</feature>
<dbReference type="EMBL" id="CM035411">
    <property type="protein sequence ID" value="KAH7434888.1"/>
    <property type="molecule type" value="Genomic_DNA"/>
</dbReference>
<dbReference type="FunFam" id="1.10.510.10:FF:000095">
    <property type="entry name" value="protein STRUBBELIG-RECEPTOR FAMILY 8"/>
    <property type="match status" value="1"/>
</dbReference>
<evidence type="ECO:0000256" key="6">
    <source>
        <dbReference type="ARBA" id="ARBA00022741"/>
    </source>
</evidence>
<evidence type="ECO:0000259" key="14">
    <source>
        <dbReference type="PROSITE" id="PS50011"/>
    </source>
</evidence>